<proteinExistence type="predicted"/>
<dbReference type="EMBL" id="ML977311">
    <property type="protein sequence ID" value="KAF2121715.1"/>
    <property type="molecule type" value="Genomic_DNA"/>
</dbReference>
<gene>
    <name evidence="1" type="ORF">BDV96DRAFT_127023</name>
</gene>
<keyword evidence="2" id="KW-1185">Reference proteome</keyword>
<sequence length="167" mass="19043">MYISTARGSSWGSALFHSSTDTFLKSTICARCGYSCQLYRMQRSPMEMRSSLFSATWLPECFECSVFTQHDYLLCSRLSCALCPPFWRRLATSWKTAVRPLCLFCFSCLQAYDAVRAPKIAMLLLPSRTRPIRASGLDWLFLRNRSKTRQMLLRANRSLAGVLAPSI</sequence>
<evidence type="ECO:0000313" key="1">
    <source>
        <dbReference type="EMBL" id="KAF2121715.1"/>
    </source>
</evidence>
<reference evidence="1" key="1">
    <citation type="journal article" date="2020" name="Stud. Mycol.">
        <title>101 Dothideomycetes genomes: a test case for predicting lifestyles and emergence of pathogens.</title>
        <authorList>
            <person name="Haridas S."/>
            <person name="Albert R."/>
            <person name="Binder M."/>
            <person name="Bloem J."/>
            <person name="Labutti K."/>
            <person name="Salamov A."/>
            <person name="Andreopoulos B."/>
            <person name="Baker S."/>
            <person name="Barry K."/>
            <person name="Bills G."/>
            <person name="Bluhm B."/>
            <person name="Cannon C."/>
            <person name="Castanera R."/>
            <person name="Culley D."/>
            <person name="Daum C."/>
            <person name="Ezra D."/>
            <person name="Gonzalez J."/>
            <person name="Henrissat B."/>
            <person name="Kuo A."/>
            <person name="Liang C."/>
            <person name="Lipzen A."/>
            <person name="Lutzoni F."/>
            <person name="Magnuson J."/>
            <person name="Mondo S."/>
            <person name="Nolan M."/>
            <person name="Ohm R."/>
            <person name="Pangilinan J."/>
            <person name="Park H.-J."/>
            <person name="Ramirez L."/>
            <person name="Alfaro M."/>
            <person name="Sun H."/>
            <person name="Tritt A."/>
            <person name="Yoshinaga Y."/>
            <person name="Zwiers L.-H."/>
            <person name="Turgeon B."/>
            <person name="Goodwin S."/>
            <person name="Spatafora J."/>
            <person name="Crous P."/>
            <person name="Grigoriev I."/>
        </authorList>
    </citation>
    <scope>NUCLEOTIDE SEQUENCE</scope>
    <source>
        <strain evidence="1">CBS 627.86</strain>
    </source>
</reference>
<protein>
    <submittedName>
        <fullName evidence="1">Uncharacterized protein</fullName>
    </submittedName>
</protein>
<organism evidence="1 2">
    <name type="scientific">Lophiotrema nucula</name>
    <dbReference type="NCBI Taxonomy" id="690887"/>
    <lineage>
        <taxon>Eukaryota</taxon>
        <taxon>Fungi</taxon>
        <taxon>Dikarya</taxon>
        <taxon>Ascomycota</taxon>
        <taxon>Pezizomycotina</taxon>
        <taxon>Dothideomycetes</taxon>
        <taxon>Pleosporomycetidae</taxon>
        <taxon>Pleosporales</taxon>
        <taxon>Lophiotremataceae</taxon>
        <taxon>Lophiotrema</taxon>
    </lineage>
</organism>
<dbReference type="AlphaFoldDB" id="A0A6A5ZRE7"/>
<dbReference type="Proteomes" id="UP000799770">
    <property type="component" value="Unassembled WGS sequence"/>
</dbReference>
<accession>A0A6A5ZRE7</accession>
<name>A0A6A5ZRE7_9PLEO</name>
<evidence type="ECO:0000313" key="2">
    <source>
        <dbReference type="Proteomes" id="UP000799770"/>
    </source>
</evidence>